<feature type="transmembrane region" description="Helical" evidence="1">
    <location>
        <begin position="86"/>
        <end position="105"/>
    </location>
</feature>
<keyword evidence="1" id="KW-0812">Transmembrane</keyword>
<dbReference type="EMBL" id="VZDO01000004">
    <property type="protein sequence ID" value="KAB0680705.1"/>
    <property type="molecule type" value="Genomic_DNA"/>
</dbReference>
<feature type="transmembrane region" description="Helical" evidence="1">
    <location>
        <begin position="111"/>
        <end position="129"/>
    </location>
</feature>
<dbReference type="Pfam" id="PF19660">
    <property type="entry name" value="DUF6163"/>
    <property type="match status" value="1"/>
</dbReference>
<feature type="transmembrane region" description="Helical" evidence="1">
    <location>
        <begin position="21"/>
        <end position="39"/>
    </location>
</feature>
<gene>
    <name evidence="2" type="ORF">F6X38_06780</name>
</gene>
<keyword evidence="3" id="KW-1185">Reference proteome</keyword>
<dbReference type="Proteomes" id="UP000432089">
    <property type="component" value="Unassembled WGS sequence"/>
</dbReference>
<evidence type="ECO:0000313" key="3">
    <source>
        <dbReference type="Proteomes" id="UP000432089"/>
    </source>
</evidence>
<dbReference type="AlphaFoldDB" id="A0A7V7PQR0"/>
<feature type="transmembrane region" description="Helical" evidence="1">
    <location>
        <begin position="59"/>
        <end position="79"/>
    </location>
</feature>
<sequence>MTIPAAPAPGSGRYVRLSILWLRRIAGLALFAIGIAYWIRLVGVFPEANWRFDLMSSQWRAASCVLAVLAPVGGVGLWLAASWGTVVWIIVATLEAGMHFALPQIFGGPDAELAVVLATLAAFALLRIAEWWSHRPPGRAG</sequence>
<evidence type="ECO:0000313" key="2">
    <source>
        <dbReference type="EMBL" id="KAB0680705.1"/>
    </source>
</evidence>
<reference evidence="2 3" key="1">
    <citation type="submission" date="2019-09" db="EMBL/GenBank/DDBJ databases">
        <title>YIM 132180 draft genome.</title>
        <authorList>
            <person name="Zhang K."/>
        </authorList>
    </citation>
    <scope>NUCLEOTIDE SEQUENCE [LARGE SCALE GENOMIC DNA]</scope>
    <source>
        <strain evidence="2 3">YIM 132180</strain>
    </source>
</reference>
<evidence type="ECO:0000256" key="1">
    <source>
        <dbReference type="SAM" id="Phobius"/>
    </source>
</evidence>
<name>A0A7V7PQR0_9HYPH</name>
<proteinExistence type="predicted"/>
<organism evidence="2 3">
    <name type="scientific">Plantimonas leprariae</name>
    <dbReference type="NCBI Taxonomy" id="2615207"/>
    <lineage>
        <taxon>Bacteria</taxon>
        <taxon>Pseudomonadati</taxon>
        <taxon>Pseudomonadota</taxon>
        <taxon>Alphaproteobacteria</taxon>
        <taxon>Hyphomicrobiales</taxon>
        <taxon>Aurantimonadaceae</taxon>
        <taxon>Plantimonas</taxon>
    </lineage>
</organism>
<accession>A0A7V7PQR0</accession>
<keyword evidence="1" id="KW-1133">Transmembrane helix</keyword>
<comment type="caution">
    <text evidence="2">The sequence shown here is derived from an EMBL/GenBank/DDBJ whole genome shotgun (WGS) entry which is preliminary data.</text>
</comment>
<protein>
    <submittedName>
        <fullName evidence="2">Uncharacterized protein</fullName>
    </submittedName>
</protein>
<keyword evidence="1" id="KW-0472">Membrane</keyword>
<dbReference type="InterPro" id="IPR046161">
    <property type="entry name" value="DUF6163"/>
</dbReference>